<organism evidence="8 9">
    <name type="scientific">Rhamnusium bicolor</name>
    <dbReference type="NCBI Taxonomy" id="1586634"/>
    <lineage>
        <taxon>Eukaryota</taxon>
        <taxon>Metazoa</taxon>
        <taxon>Ecdysozoa</taxon>
        <taxon>Arthropoda</taxon>
        <taxon>Hexapoda</taxon>
        <taxon>Insecta</taxon>
        <taxon>Pterygota</taxon>
        <taxon>Neoptera</taxon>
        <taxon>Endopterygota</taxon>
        <taxon>Coleoptera</taxon>
        <taxon>Polyphaga</taxon>
        <taxon>Cucujiformia</taxon>
        <taxon>Chrysomeloidea</taxon>
        <taxon>Cerambycidae</taxon>
        <taxon>Lepturinae</taxon>
        <taxon>Rhagiini</taxon>
        <taxon>Rhamnusium</taxon>
    </lineage>
</organism>
<dbReference type="AlphaFoldDB" id="A0AAV8X5Y7"/>
<evidence type="ECO:0000313" key="9">
    <source>
        <dbReference type="Proteomes" id="UP001162156"/>
    </source>
</evidence>
<evidence type="ECO:0000256" key="4">
    <source>
        <dbReference type="ARBA" id="ARBA00023163"/>
    </source>
</evidence>
<comment type="caution">
    <text evidence="8">The sequence shown here is derived from an EMBL/GenBank/DDBJ whole genome shotgun (WGS) entry which is preliminary data.</text>
</comment>
<keyword evidence="9" id="KW-1185">Reference proteome</keyword>
<dbReference type="PANTHER" id="PTHR21411:SF0">
    <property type="entry name" value="REGULATORY PROTEIN ZESTE"/>
    <property type="match status" value="1"/>
</dbReference>
<evidence type="ECO:0000256" key="3">
    <source>
        <dbReference type="ARBA" id="ARBA00023015"/>
    </source>
</evidence>
<comment type="function">
    <text evidence="5">Involved in transvection phenomena (= synapsis-dependent gene expression), where the synaptic pairing of chromosomes carrying genes with which zeste interacts influences the expression of these genes. Zeste binds to DNA and stimulates transcription from a nearby promoter.</text>
</comment>
<proteinExistence type="predicted"/>
<dbReference type="PANTHER" id="PTHR21411">
    <property type="entry name" value="APONTIC"/>
    <property type="match status" value="1"/>
</dbReference>
<evidence type="ECO:0000256" key="2">
    <source>
        <dbReference type="ARBA" id="ARBA00016807"/>
    </source>
</evidence>
<keyword evidence="4" id="KW-0804">Transcription</keyword>
<protein>
    <recommendedName>
        <fullName evidence="2">Regulatory protein zeste</fullName>
    </recommendedName>
</protein>
<evidence type="ECO:0000256" key="5">
    <source>
        <dbReference type="ARBA" id="ARBA00025466"/>
    </source>
</evidence>
<accession>A0AAV8X5Y7</accession>
<dbReference type="SMART" id="SM00717">
    <property type="entry name" value="SANT"/>
    <property type="match status" value="1"/>
</dbReference>
<comment type="subunit">
    <text evidence="1">Self-associates forming complexes of several hundred monomers.</text>
</comment>
<gene>
    <name evidence="8" type="ORF">NQ314_013633</name>
</gene>
<dbReference type="InterPro" id="IPR001005">
    <property type="entry name" value="SANT/Myb"/>
</dbReference>
<keyword evidence="3" id="KW-0805">Transcription regulation</keyword>
<feature type="domain" description="Myb-like" evidence="7">
    <location>
        <begin position="73"/>
        <end position="144"/>
    </location>
</feature>
<dbReference type="InterPro" id="IPR028002">
    <property type="entry name" value="Myb_DNA-bind_5"/>
</dbReference>
<feature type="region of interest" description="Disordered" evidence="6">
    <location>
        <begin position="163"/>
        <end position="189"/>
    </location>
</feature>
<reference evidence="8" key="1">
    <citation type="journal article" date="2023" name="Insect Mol. Biol.">
        <title>Genome sequencing provides insights into the evolution of gene families encoding plant cell wall-degrading enzymes in longhorned beetles.</title>
        <authorList>
            <person name="Shin N.R."/>
            <person name="Okamura Y."/>
            <person name="Kirsch R."/>
            <person name="Pauchet Y."/>
        </authorList>
    </citation>
    <scope>NUCLEOTIDE SEQUENCE</scope>
    <source>
        <strain evidence="8">RBIC_L_NR</strain>
    </source>
</reference>
<evidence type="ECO:0000256" key="1">
    <source>
        <dbReference type="ARBA" id="ARBA00011764"/>
    </source>
</evidence>
<name>A0AAV8X5Y7_9CUCU</name>
<dbReference type="Pfam" id="PF13873">
    <property type="entry name" value="Myb_DNA-bind_5"/>
    <property type="match status" value="1"/>
</dbReference>
<evidence type="ECO:0000256" key="6">
    <source>
        <dbReference type="SAM" id="MobiDB-lite"/>
    </source>
</evidence>
<dbReference type="Proteomes" id="UP001162156">
    <property type="component" value="Unassembled WGS sequence"/>
</dbReference>
<dbReference type="EMBL" id="JANEYF010003796">
    <property type="protein sequence ID" value="KAJ8933998.1"/>
    <property type="molecule type" value="Genomic_DNA"/>
</dbReference>
<evidence type="ECO:0000259" key="7">
    <source>
        <dbReference type="SMART" id="SM00717"/>
    </source>
</evidence>
<feature type="compositionally biased region" description="Polar residues" evidence="6">
    <location>
        <begin position="163"/>
        <end position="175"/>
    </location>
</feature>
<evidence type="ECO:0000313" key="8">
    <source>
        <dbReference type="EMBL" id="KAJ8933998.1"/>
    </source>
</evidence>
<sequence>MDIPPHVNEHSNSNGDNTVKAESNETVMTFGDGLNYSDFENVEYEEVDGEFIGTKPDDEYNTSNTLKGFTRKRTRNFTQSECNMLCALLEDYSDILEIKRNDHKTNTLKNKAWSEITQKFNNSTTEEYRTSIQLRTFYENLKKKRKKLYKEVENGDATDLTCNNSFDGKSQQSEAHQVKGSNKLPDGYRRHSSFMEDYQRKKMELVEREIERVKSASDQQRKLFLLQEEKLILEIEEIKERLKK</sequence>